<evidence type="ECO:0000256" key="2">
    <source>
        <dbReference type="SAM" id="MobiDB-lite"/>
    </source>
</evidence>
<dbReference type="EMBL" id="SRHY01000001">
    <property type="protein sequence ID" value="TFJ94380.1"/>
    <property type="molecule type" value="Genomic_DNA"/>
</dbReference>
<feature type="compositionally biased region" description="Basic and acidic residues" evidence="2">
    <location>
        <begin position="36"/>
        <end position="50"/>
    </location>
</feature>
<comment type="caution">
    <text evidence="4">The sequence shown here is derived from an EMBL/GenBank/DDBJ whole genome shotgun (WGS) entry which is preliminary data.</text>
</comment>
<feature type="signal peptide" evidence="3">
    <location>
        <begin position="1"/>
        <end position="20"/>
    </location>
</feature>
<keyword evidence="5" id="KW-1185">Reference proteome</keyword>
<feature type="chain" id="PRO_5038861749" description="Lipoprotein" evidence="3">
    <location>
        <begin position="21"/>
        <end position="183"/>
    </location>
</feature>
<proteinExistence type="predicted"/>
<dbReference type="OrthoDB" id="2971120at2"/>
<gene>
    <name evidence="4" type="ORF">E4U82_00225</name>
</gene>
<keyword evidence="1" id="KW-0175">Coiled coil</keyword>
<dbReference type="Proteomes" id="UP000298484">
    <property type="component" value="Unassembled WGS sequence"/>
</dbReference>
<protein>
    <recommendedName>
        <fullName evidence="6">Lipoprotein</fullName>
    </recommendedName>
</protein>
<dbReference type="RefSeq" id="WP_135108026.1">
    <property type="nucleotide sequence ID" value="NZ_SRHY01000001.1"/>
</dbReference>
<keyword evidence="3" id="KW-0732">Signal</keyword>
<evidence type="ECO:0000313" key="4">
    <source>
        <dbReference type="EMBL" id="TFJ94380.1"/>
    </source>
</evidence>
<sequence>MKKRLTLMAIMLILVMAACEQTNHDADNNGDTSANEADKADTEEAGENDGKAVEKALLNNYLDLSRTLRPYQTTINTYIEVLNDPEAAAASETSNKDAITAAEEAITALDGITVEDLDEAKTEQFNEALTELKSAYEEYTTALAAEEMDVTAAEDHLTAANEKLSQLFEEAGLHGTNLKKEIS</sequence>
<organism evidence="4 5">
    <name type="scientific">Lentibacillus salicampi</name>
    <dbReference type="NCBI Taxonomy" id="175306"/>
    <lineage>
        <taxon>Bacteria</taxon>
        <taxon>Bacillati</taxon>
        <taxon>Bacillota</taxon>
        <taxon>Bacilli</taxon>
        <taxon>Bacillales</taxon>
        <taxon>Bacillaceae</taxon>
        <taxon>Lentibacillus</taxon>
    </lineage>
</organism>
<feature type="coiled-coil region" evidence="1">
    <location>
        <begin position="129"/>
        <end position="170"/>
    </location>
</feature>
<name>A0A4Y9AHE6_9BACI</name>
<dbReference type="AlphaFoldDB" id="A0A4Y9AHE6"/>
<dbReference type="PROSITE" id="PS51257">
    <property type="entry name" value="PROKAR_LIPOPROTEIN"/>
    <property type="match status" value="1"/>
</dbReference>
<evidence type="ECO:0000313" key="5">
    <source>
        <dbReference type="Proteomes" id="UP000298484"/>
    </source>
</evidence>
<evidence type="ECO:0008006" key="6">
    <source>
        <dbReference type="Google" id="ProtNLM"/>
    </source>
</evidence>
<accession>A0A4Y9AHE6</accession>
<evidence type="ECO:0000256" key="1">
    <source>
        <dbReference type="SAM" id="Coils"/>
    </source>
</evidence>
<evidence type="ECO:0000256" key="3">
    <source>
        <dbReference type="SAM" id="SignalP"/>
    </source>
</evidence>
<reference evidence="4 5" key="1">
    <citation type="submission" date="2019-03" db="EMBL/GenBank/DDBJ databases">
        <title>Genome sequence of Lentibacillus salicampi ATCC BAA-719.</title>
        <authorList>
            <person name="Maclea K.S."/>
            <person name="Simoes Junior M."/>
        </authorList>
    </citation>
    <scope>NUCLEOTIDE SEQUENCE [LARGE SCALE GENOMIC DNA]</scope>
    <source>
        <strain evidence="4 5">ATCC BAA-719</strain>
    </source>
</reference>
<feature type="region of interest" description="Disordered" evidence="2">
    <location>
        <begin position="26"/>
        <end position="50"/>
    </location>
</feature>